<evidence type="ECO:0000256" key="2">
    <source>
        <dbReference type="ARBA" id="ARBA00022771"/>
    </source>
</evidence>
<dbReference type="GO" id="GO:0008270">
    <property type="term" value="F:zinc ion binding"/>
    <property type="evidence" value="ECO:0007669"/>
    <property type="project" value="UniProtKB-KW"/>
</dbReference>
<name>A0AAE0G902_9CHLO</name>
<evidence type="ECO:0000256" key="3">
    <source>
        <dbReference type="ARBA" id="ARBA00022833"/>
    </source>
</evidence>
<feature type="domain" description="RING-type" evidence="6">
    <location>
        <begin position="944"/>
        <end position="988"/>
    </location>
</feature>
<sequence>AAAAMETDRQWKLKGAAQAHLSKASISAFVHISAASRSLSTCKENSAGLAAVKSAQEAYSELRAAVEEATAVGVKITPQQQDSLVMAHVCCTRMNLTLSIVAAMKVANTCAASGTKRGKQQMNLSDEQCCKVLEQFMLAQQQAESALLQREMRCDRCVEDGAEAVVQIGVLELGAELEALRGQVEEARSWAHALAVAEELHLALGGEPGMVLAGGPWQAGGMSVTVVDMPALDEALEVAHKIGLEDYFPGIYRVACKAARVTREATGLAHGMEQALAQAADVGSTEDALLAAGSLERLVAGATEEVVQTPAAKAQVSLAEQTAQALRQFVEAEAVMRKALEKGDAKALQQASSLMSAVQAVGKVPRLVQGLNAKVQRATKAMRQLESVLEQSTPCVAELRRVLQAGRDHGAPAGLVQRTAERLGEALLATATEQLEAAESIEEDSADPTAICDPITAALQAGDAVLEEGARLLGCGKTGSVWEGSNAEHCRQVEQVAQRLQGARDRIEGIWQRAAEAEKPVPDPVAVPNSEAAEEPGAPAAAKGEASAEVAVDRFEELAEAEKEELSSEMKAVAAESKAAAEKQRERERELREERERRVRQKAEEKRVRIERERERKQELEEKRRQKEKREAEELEARKRREEDKRKKQQEEEALRKRREKEEQETRRREEEEAQRRKEAAAEARRREMEEKVVRRQQEISEARRVEDERRRREQGEAERRRAEIAEVKRQRALEEDRTRRERAEQLKKQKAVEKEAERLRVQEETRATALAQERRKMELAEAELAQRLEVEKMRATQLAERARAAAAANQGMPQPPLPPNPRPEHLLDAGVVPAELGWRTGETEVTIGRSAADSLPADLLLLLSGDDGPQEDAAPEDVPISTHTSRSPTFPPPPPPTSTLPLGSGMPFGPAHTSRPWSSAHGNNPAKSPNQSSRLAGDDIETCVVCMDAPREAAFVHGNSLHKCVCRVCAQDLLALDHSKRFCPLCREPILTVVYNFH</sequence>
<feature type="region of interest" description="Disordered" evidence="5">
    <location>
        <begin position="863"/>
        <end position="935"/>
    </location>
</feature>
<feature type="region of interest" description="Disordered" evidence="5">
    <location>
        <begin position="800"/>
        <end position="828"/>
    </location>
</feature>
<dbReference type="Proteomes" id="UP001190700">
    <property type="component" value="Unassembled WGS sequence"/>
</dbReference>
<dbReference type="InterPro" id="IPR001841">
    <property type="entry name" value="Znf_RING"/>
</dbReference>
<feature type="region of interest" description="Disordered" evidence="5">
    <location>
        <begin position="516"/>
        <end position="548"/>
    </location>
</feature>
<dbReference type="InterPro" id="IPR013083">
    <property type="entry name" value="Znf_RING/FYVE/PHD"/>
</dbReference>
<evidence type="ECO:0000259" key="6">
    <source>
        <dbReference type="PROSITE" id="PS50089"/>
    </source>
</evidence>
<keyword evidence="1" id="KW-0479">Metal-binding</keyword>
<gene>
    <name evidence="7" type="ORF">CYMTET_18011</name>
</gene>
<evidence type="ECO:0000313" key="8">
    <source>
        <dbReference type="Proteomes" id="UP001190700"/>
    </source>
</evidence>
<organism evidence="7 8">
    <name type="scientific">Cymbomonas tetramitiformis</name>
    <dbReference type="NCBI Taxonomy" id="36881"/>
    <lineage>
        <taxon>Eukaryota</taxon>
        <taxon>Viridiplantae</taxon>
        <taxon>Chlorophyta</taxon>
        <taxon>Pyramimonadophyceae</taxon>
        <taxon>Pyramimonadales</taxon>
        <taxon>Pyramimonadaceae</taxon>
        <taxon>Cymbomonas</taxon>
    </lineage>
</organism>
<dbReference type="PROSITE" id="PS50089">
    <property type="entry name" value="ZF_RING_2"/>
    <property type="match status" value="1"/>
</dbReference>
<keyword evidence="2 4" id="KW-0863">Zinc-finger</keyword>
<feature type="region of interest" description="Disordered" evidence="5">
    <location>
        <begin position="562"/>
        <end position="762"/>
    </location>
</feature>
<dbReference type="GO" id="GO:0061630">
    <property type="term" value="F:ubiquitin protein ligase activity"/>
    <property type="evidence" value="ECO:0007669"/>
    <property type="project" value="TreeGrafter"/>
</dbReference>
<reference evidence="7 8" key="1">
    <citation type="journal article" date="2015" name="Genome Biol. Evol.">
        <title>Comparative Genomics of a Bacterivorous Green Alga Reveals Evolutionary Causalities and Consequences of Phago-Mixotrophic Mode of Nutrition.</title>
        <authorList>
            <person name="Burns J.A."/>
            <person name="Paasch A."/>
            <person name="Narechania A."/>
            <person name="Kim E."/>
        </authorList>
    </citation>
    <scope>NUCLEOTIDE SEQUENCE [LARGE SCALE GENOMIC DNA]</scope>
    <source>
        <strain evidence="7 8">PLY_AMNH</strain>
    </source>
</reference>
<dbReference type="Pfam" id="PF13920">
    <property type="entry name" value="zf-C3HC4_3"/>
    <property type="match status" value="1"/>
</dbReference>
<feature type="non-terminal residue" evidence="7">
    <location>
        <position position="1"/>
    </location>
</feature>
<feature type="compositionally biased region" description="Low complexity" evidence="5">
    <location>
        <begin position="800"/>
        <end position="809"/>
    </location>
</feature>
<feature type="compositionally biased region" description="Low complexity" evidence="5">
    <location>
        <begin position="535"/>
        <end position="548"/>
    </location>
</feature>
<evidence type="ECO:0000313" key="7">
    <source>
        <dbReference type="EMBL" id="KAK3273761.1"/>
    </source>
</evidence>
<feature type="compositionally biased region" description="Polar residues" evidence="5">
    <location>
        <begin position="916"/>
        <end position="935"/>
    </location>
</feature>
<feature type="compositionally biased region" description="Basic and acidic residues" evidence="5">
    <location>
        <begin position="579"/>
        <end position="762"/>
    </location>
</feature>
<keyword evidence="8" id="KW-1185">Reference proteome</keyword>
<evidence type="ECO:0000256" key="4">
    <source>
        <dbReference type="PROSITE-ProRule" id="PRU00175"/>
    </source>
</evidence>
<evidence type="ECO:0000256" key="5">
    <source>
        <dbReference type="SAM" id="MobiDB-lite"/>
    </source>
</evidence>
<dbReference type="Gene3D" id="3.30.40.10">
    <property type="entry name" value="Zinc/RING finger domain, C3HC4 (zinc finger)"/>
    <property type="match status" value="1"/>
</dbReference>
<evidence type="ECO:0000256" key="1">
    <source>
        <dbReference type="ARBA" id="ARBA00022723"/>
    </source>
</evidence>
<feature type="compositionally biased region" description="Pro residues" evidence="5">
    <location>
        <begin position="890"/>
        <end position="899"/>
    </location>
</feature>
<dbReference type="PANTHER" id="PTHR46858:SF5">
    <property type="entry name" value="E3 UBIQUITIN-PROTEIN LIGASE APD1-RELATED"/>
    <property type="match status" value="1"/>
</dbReference>
<proteinExistence type="predicted"/>
<accession>A0AAE0G902</accession>
<protein>
    <recommendedName>
        <fullName evidence="6">RING-type domain-containing protein</fullName>
    </recommendedName>
</protein>
<dbReference type="AlphaFoldDB" id="A0AAE0G902"/>
<comment type="caution">
    <text evidence="7">The sequence shown here is derived from an EMBL/GenBank/DDBJ whole genome shotgun (WGS) entry which is preliminary data.</text>
</comment>
<keyword evidence="3" id="KW-0862">Zinc</keyword>
<feature type="compositionally biased region" description="Low complexity" evidence="5">
    <location>
        <begin position="569"/>
        <end position="578"/>
    </location>
</feature>
<dbReference type="EMBL" id="LGRX02008274">
    <property type="protein sequence ID" value="KAK3273761.1"/>
    <property type="molecule type" value="Genomic_DNA"/>
</dbReference>
<dbReference type="GO" id="GO:0016567">
    <property type="term" value="P:protein ubiquitination"/>
    <property type="evidence" value="ECO:0007669"/>
    <property type="project" value="TreeGrafter"/>
</dbReference>
<dbReference type="PANTHER" id="PTHR46858">
    <property type="entry name" value="OS05G0521000 PROTEIN"/>
    <property type="match status" value="1"/>
</dbReference>